<gene>
    <name evidence="1" type="ORF">OIDMADRAFT_16379</name>
</gene>
<dbReference type="Pfam" id="PF15891">
    <property type="entry name" value="Nuc_deoxyri_tr2"/>
    <property type="match status" value="1"/>
</dbReference>
<dbReference type="Proteomes" id="UP000054321">
    <property type="component" value="Unassembled WGS sequence"/>
</dbReference>
<protein>
    <recommendedName>
        <fullName evidence="3">Nucleoside 2-deoxyribosyltransferase like</fullName>
    </recommendedName>
</protein>
<evidence type="ECO:0000313" key="2">
    <source>
        <dbReference type="Proteomes" id="UP000054321"/>
    </source>
</evidence>
<dbReference type="EMBL" id="KN832870">
    <property type="protein sequence ID" value="KIN07897.1"/>
    <property type="molecule type" value="Genomic_DNA"/>
</dbReference>
<dbReference type="AlphaFoldDB" id="A0A0C3I0C9"/>
<name>A0A0C3I0C9_OIDMZ</name>
<evidence type="ECO:0000313" key="1">
    <source>
        <dbReference type="EMBL" id="KIN07897.1"/>
    </source>
</evidence>
<evidence type="ECO:0008006" key="3">
    <source>
        <dbReference type="Google" id="ProtNLM"/>
    </source>
</evidence>
<dbReference type="OrthoDB" id="2893324at2759"/>
<organism evidence="1 2">
    <name type="scientific">Oidiodendron maius (strain Zn)</name>
    <dbReference type="NCBI Taxonomy" id="913774"/>
    <lineage>
        <taxon>Eukaryota</taxon>
        <taxon>Fungi</taxon>
        <taxon>Dikarya</taxon>
        <taxon>Ascomycota</taxon>
        <taxon>Pezizomycotina</taxon>
        <taxon>Leotiomycetes</taxon>
        <taxon>Leotiomycetes incertae sedis</taxon>
        <taxon>Myxotrichaceae</taxon>
        <taxon>Oidiodendron</taxon>
    </lineage>
</organism>
<dbReference type="InParanoid" id="A0A0C3I0C9"/>
<accession>A0A0C3I0C9</accession>
<dbReference type="InterPro" id="IPR039470">
    <property type="entry name" value="Nuc_deoxyri_tr2"/>
</dbReference>
<sequence length="163" mass="18329">MSSSQPQNRIVFAPQPYESQGEKAVFLSGSIDKGPITWQARLSDALSSLPITILNPHRSDWDSTWVEDISDSRFYEQVMWEQNMMEAAEVIAIYFSPDSQAPITLLEFGLFARSGKVVVACPEGYWKRGNLQVVCQRLGIELLWSLEELHKAIEKKLGPAGKV</sequence>
<proteinExistence type="predicted"/>
<keyword evidence="2" id="KW-1185">Reference proteome</keyword>
<reference evidence="2" key="2">
    <citation type="submission" date="2015-01" db="EMBL/GenBank/DDBJ databases">
        <title>Evolutionary Origins and Diversification of the Mycorrhizal Mutualists.</title>
        <authorList>
            <consortium name="DOE Joint Genome Institute"/>
            <consortium name="Mycorrhizal Genomics Consortium"/>
            <person name="Kohler A."/>
            <person name="Kuo A."/>
            <person name="Nagy L.G."/>
            <person name="Floudas D."/>
            <person name="Copeland A."/>
            <person name="Barry K.W."/>
            <person name="Cichocki N."/>
            <person name="Veneault-Fourrey C."/>
            <person name="LaButti K."/>
            <person name="Lindquist E.A."/>
            <person name="Lipzen A."/>
            <person name="Lundell T."/>
            <person name="Morin E."/>
            <person name="Murat C."/>
            <person name="Riley R."/>
            <person name="Ohm R."/>
            <person name="Sun H."/>
            <person name="Tunlid A."/>
            <person name="Henrissat B."/>
            <person name="Grigoriev I.V."/>
            <person name="Hibbett D.S."/>
            <person name="Martin F."/>
        </authorList>
    </citation>
    <scope>NUCLEOTIDE SEQUENCE [LARGE SCALE GENOMIC DNA]</scope>
    <source>
        <strain evidence="2">Zn</strain>
    </source>
</reference>
<reference evidence="1 2" key="1">
    <citation type="submission" date="2014-04" db="EMBL/GenBank/DDBJ databases">
        <authorList>
            <consortium name="DOE Joint Genome Institute"/>
            <person name="Kuo A."/>
            <person name="Martino E."/>
            <person name="Perotto S."/>
            <person name="Kohler A."/>
            <person name="Nagy L.G."/>
            <person name="Floudas D."/>
            <person name="Copeland A."/>
            <person name="Barry K.W."/>
            <person name="Cichocki N."/>
            <person name="Veneault-Fourrey C."/>
            <person name="LaButti K."/>
            <person name="Lindquist E.A."/>
            <person name="Lipzen A."/>
            <person name="Lundell T."/>
            <person name="Morin E."/>
            <person name="Murat C."/>
            <person name="Sun H."/>
            <person name="Tunlid A."/>
            <person name="Henrissat B."/>
            <person name="Grigoriev I.V."/>
            <person name="Hibbett D.S."/>
            <person name="Martin F."/>
            <person name="Nordberg H.P."/>
            <person name="Cantor M.N."/>
            <person name="Hua S.X."/>
        </authorList>
    </citation>
    <scope>NUCLEOTIDE SEQUENCE [LARGE SCALE GENOMIC DNA]</scope>
    <source>
        <strain evidence="1 2">Zn</strain>
    </source>
</reference>
<dbReference type="Gene3D" id="3.40.50.450">
    <property type="match status" value="1"/>
</dbReference>
<dbReference type="HOGENOM" id="CLU_109866_0_0_1"/>